<dbReference type="GeneTree" id="ENSGT01030000234558"/>
<dbReference type="InterPro" id="IPR029044">
    <property type="entry name" value="Nucleotide-diphossugar_trans"/>
</dbReference>
<accession>A0AAZ3SEM2</accession>
<keyword evidence="3" id="KW-0560">Oxidoreductase</keyword>
<dbReference type="Pfam" id="PF25238">
    <property type="entry name" value="OGFOD2-like"/>
    <property type="match status" value="1"/>
</dbReference>
<gene>
    <name evidence="5" type="primary">LOC121847355</name>
</gene>
<evidence type="ECO:0000313" key="5">
    <source>
        <dbReference type="Ensembl" id="ENSOTSP00005151557.1"/>
    </source>
</evidence>
<name>A0AAZ3SEM2_ONCTS</name>
<dbReference type="InterPro" id="IPR001006">
    <property type="entry name" value="Procol_lys_dOase"/>
</dbReference>
<keyword evidence="2" id="KW-0223">Dioxygenase</keyword>
<dbReference type="GO" id="GO:0031418">
    <property type="term" value="F:L-ascorbic acid binding"/>
    <property type="evidence" value="ECO:0007669"/>
    <property type="project" value="InterPro"/>
</dbReference>
<dbReference type="AlphaFoldDB" id="A0AAZ3SEM2"/>
<evidence type="ECO:0000259" key="4">
    <source>
        <dbReference type="SMART" id="SM00702"/>
    </source>
</evidence>
<dbReference type="GO" id="GO:0008475">
    <property type="term" value="F:procollagen-lysine 5-dioxygenase activity"/>
    <property type="evidence" value="ECO:0007669"/>
    <property type="project" value="InterPro"/>
</dbReference>
<protein>
    <recommendedName>
        <fullName evidence="4">Prolyl 4-hydroxylase alpha subunit domain-containing protein</fullName>
    </recommendedName>
</protein>
<keyword evidence="6" id="KW-1185">Reference proteome</keyword>
<reference evidence="5" key="3">
    <citation type="submission" date="2025-09" db="UniProtKB">
        <authorList>
            <consortium name="Ensembl"/>
        </authorList>
    </citation>
    <scope>IDENTIFICATION</scope>
</reference>
<dbReference type="GO" id="GO:0005783">
    <property type="term" value="C:endoplasmic reticulum"/>
    <property type="evidence" value="ECO:0007669"/>
    <property type="project" value="TreeGrafter"/>
</dbReference>
<reference evidence="6" key="1">
    <citation type="journal article" date="2018" name="PLoS ONE">
        <title>Chinook salmon (Oncorhynchus tshawytscha) genome and transcriptome.</title>
        <authorList>
            <person name="Christensen K.A."/>
            <person name="Leong J.S."/>
            <person name="Sakhrani D."/>
            <person name="Biagi C.A."/>
            <person name="Minkley D.R."/>
            <person name="Withler R.E."/>
            <person name="Rondeau E.B."/>
            <person name="Koop B.F."/>
            <person name="Devlin R.H."/>
        </authorList>
    </citation>
    <scope>NUCLEOTIDE SEQUENCE [LARGE SCALE GENOMIC DNA]</scope>
</reference>
<evidence type="ECO:0000313" key="6">
    <source>
        <dbReference type="Proteomes" id="UP000694402"/>
    </source>
</evidence>
<dbReference type="PANTHER" id="PTHR10730">
    <property type="entry name" value="PROCOLLAGEN-LYSINE,2-OXOGLUTARATE 5-DIOXYGENASE/GLYCOSYLTRANSFERASE 25 FAMILY MEMBER"/>
    <property type="match status" value="1"/>
</dbReference>
<evidence type="ECO:0000256" key="2">
    <source>
        <dbReference type="ARBA" id="ARBA00022964"/>
    </source>
</evidence>
<dbReference type="SMART" id="SM00702">
    <property type="entry name" value="P4Hc"/>
    <property type="match status" value="1"/>
</dbReference>
<reference evidence="5" key="2">
    <citation type="submission" date="2025-08" db="UniProtKB">
        <authorList>
            <consortium name="Ensembl"/>
        </authorList>
    </citation>
    <scope>IDENTIFICATION</scope>
</reference>
<dbReference type="InterPro" id="IPR006620">
    <property type="entry name" value="Pro_4_hyd_alph"/>
</dbReference>
<dbReference type="InterPro" id="IPR057589">
    <property type="entry name" value="GT_PLOD"/>
</dbReference>
<proteinExistence type="predicted"/>
<dbReference type="Pfam" id="PF25342">
    <property type="entry name" value="GT_PLOD"/>
    <property type="match status" value="1"/>
</dbReference>
<sequence length="682" mass="79062">SPLHSPGLKMNSKYYSHRKNLLVITVATEDTDGFTRFMRTSKEFNYTVKVLGLGEQWKGGDVARTVGGGQKVRWLKTELLKHSAKKDMVIMFVDSYDVILASGPEELLWKFSRLGHRLVFSAEGFCWPDQKLAPKYPPVHTGKRYLNSGGFIGYAPELSEIVQQWKLKDNDDDQLFYTKIYLDKVQRTKYNMTLDHRSRIFQNLNGAIEEVVLKFEKARVRARNVAYDTLPVIIHGNGPTKVTNPGTASELWVILGSVLYTVGQKVFSQPPIVVYHEQNIQRFWEKHRVLFPDARLVGPEENLQQDQARTMAVEACKKDSQCDYYFSIDADVVIVNPDVLRILIEENKSVIAPMLSRHGKLWSNFWGALSPEGFYSRSEDYIDIVQGKRAGLWNVPYITQVYMIKGFWAVLRGRLSQVSLYSQEGMDPDMVFCRAVRDQGVFMFVSNRDEFGRLVSSSNYNTSRLHPDMWQIFDNPLDWKEKYIHENYSKIFEDNQTIVEQPCPDVYWFPSFTDRMCDDLVETMEDFGEWSGGRHTDERLAGGYENVPTVDIHMNQIGFEKEWLKFLKEYISPVTEKLYPGYFPKAQAVMNFVVRYRPDEQPSLRPHHDSSTFTINVALNSKGMDYQFTLKGNSFLLISNTGLRETNHIWKYFEGMQVISKQIYIYLMVAKYLMRTKTVELV</sequence>
<dbReference type="Ensembl" id="ENSOTST00005187621.1">
    <property type="protein sequence ID" value="ENSOTSP00005151557.1"/>
    <property type="gene ID" value="ENSOTSG00005066661.1"/>
</dbReference>
<dbReference type="PANTHER" id="PTHR10730:SF7">
    <property type="entry name" value="MULTIFUNCTIONAL PROCOLLAGEN LYSINE HYDROXYLASE AND GLYCOSYLTRANSFERASE LH3"/>
    <property type="match status" value="1"/>
</dbReference>
<dbReference type="SUPFAM" id="SSF53448">
    <property type="entry name" value="Nucleotide-diphospho-sugar transferases"/>
    <property type="match status" value="1"/>
</dbReference>
<dbReference type="PROSITE" id="PS01325">
    <property type="entry name" value="LYS_HYDROXYLASE"/>
    <property type="match status" value="1"/>
</dbReference>
<evidence type="ECO:0000256" key="1">
    <source>
        <dbReference type="ARBA" id="ARBA00001961"/>
    </source>
</evidence>
<organism evidence="5 6">
    <name type="scientific">Oncorhynchus tshawytscha</name>
    <name type="common">Chinook salmon</name>
    <name type="synonym">Salmo tshawytscha</name>
    <dbReference type="NCBI Taxonomy" id="74940"/>
    <lineage>
        <taxon>Eukaryota</taxon>
        <taxon>Metazoa</taxon>
        <taxon>Chordata</taxon>
        <taxon>Craniata</taxon>
        <taxon>Vertebrata</taxon>
        <taxon>Euteleostomi</taxon>
        <taxon>Actinopterygii</taxon>
        <taxon>Neopterygii</taxon>
        <taxon>Teleostei</taxon>
        <taxon>Protacanthopterygii</taxon>
        <taxon>Salmoniformes</taxon>
        <taxon>Salmonidae</taxon>
        <taxon>Salmoninae</taxon>
        <taxon>Oncorhynchus</taxon>
    </lineage>
</organism>
<comment type="cofactor">
    <cofactor evidence="1">
        <name>L-ascorbate</name>
        <dbReference type="ChEBI" id="CHEBI:38290"/>
    </cofactor>
</comment>
<dbReference type="Proteomes" id="UP000694402">
    <property type="component" value="Unassembled WGS sequence"/>
</dbReference>
<dbReference type="GO" id="GO:0005506">
    <property type="term" value="F:iron ion binding"/>
    <property type="evidence" value="ECO:0007669"/>
    <property type="project" value="InterPro"/>
</dbReference>
<dbReference type="InterPro" id="IPR050757">
    <property type="entry name" value="Collagen_mod_GT25"/>
</dbReference>
<dbReference type="GO" id="GO:0033823">
    <property type="term" value="F:procollagen glucosyltransferase activity"/>
    <property type="evidence" value="ECO:0007669"/>
    <property type="project" value="TreeGrafter"/>
</dbReference>
<evidence type="ECO:0000256" key="3">
    <source>
        <dbReference type="ARBA" id="ARBA00023002"/>
    </source>
</evidence>
<feature type="domain" description="Prolyl 4-hydroxylase alpha subunit" evidence="4">
    <location>
        <begin position="504"/>
        <end position="669"/>
    </location>
</feature>